<evidence type="ECO:0000256" key="5">
    <source>
        <dbReference type="ARBA" id="ARBA00022970"/>
    </source>
</evidence>
<evidence type="ECO:0000256" key="2">
    <source>
        <dbReference type="ARBA" id="ARBA00008066"/>
    </source>
</evidence>
<evidence type="ECO:0000259" key="10">
    <source>
        <dbReference type="Pfam" id="PF01490"/>
    </source>
</evidence>
<feature type="transmembrane region" description="Helical" evidence="9">
    <location>
        <begin position="264"/>
        <end position="286"/>
    </location>
</feature>
<feature type="transmembrane region" description="Helical" evidence="9">
    <location>
        <begin position="186"/>
        <end position="205"/>
    </location>
</feature>
<feature type="transmembrane region" description="Helical" evidence="9">
    <location>
        <begin position="241"/>
        <end position="258"/>
    </location>
</feature>
<feature type="domain" description="Amino acid transporter transmembrane" evidence="10">
    <location>
        <begin position="5"/>
        <end position="301"/>
    </location>
</feature>
<feature type="transmembrane region" description="Helical" evidence="9">
    <location>
        <begin position="424"/>
        <end position="448"/>
    </location>
</feature>
<name>A0A7S1VWM9_9STRA</name>
<evidence type="ECO:0000256" key="6">
    <source>
        <dbReference type="ARBA" id="ARBA00022989"/>
    </source>
</evidence>
<dbReference type="InterPro" id="IPR013057">
    <property type="entry name" value="AA_transpt_TM"/>
</dbReference>
<feature type="transmembrane region" description="Helical" evidence="9">
    <location>
        <begin position="102"/>
        <end position="121"/>
    </location>
</feature>
<feature type="transmembrane region" description="Helical" evidence="9">
    <location>
        <begin position="359"/>
        <end position="378"/>
    </location>
</feature>
<dbReference type="Pfam" id="PF01490">
    <property type="entry name" value="Aa_trans"/>
    <property type="match status" value="1"/>
</dbReference>
<evidence type="ECO:0000313" key="11">
    <source>
        <dbReference type="EMBL" id="CAD9313605.1"/>
    </source>
</evidence>
<keyword evidence="4 9" id="KW-0812">Transmembrane</keyword>
<evidence type="ECO:0000256" key="1">
    <source>
        <dbReference type="ARBA" id="ARBA00004141"/>
    </source>
</evidence>
<feature type="region of interest" description="Disordered" evidence="8">
    <location>
        <begin position="389"/>
        <end position="416"/>
    </location>
</feature>
<keyword evidence="7 9" id="KW-0472">Membrane</keyword>
<dbReference type="PANTHER" id="PTHR22950">
    <property type="entry name" value="AMINO ACID TRANSPORTER"/>
    <property type="match status" value="1"/>
</dbReference>
<evidence type="ECO:0000256" key="7">
    <source>
        <dbReference type="ARBA" id="ARBA00023136"/>
    </source>
</evidence>
<evidence type="ECO:0000256" key="8">
    <source>
        <dbReference type="SAM" id="MobiDB-lite"/>
    </source>
</evidence>
<reference evidence="11" key="1">
    <citation type="submission" date="2021-01" db="EMBL/GenBank/DDBJ databases">
        <authorList>
            <person name="Corre E."/>
            <person name="Pelletier E."/>
            <person name="Niang G."/>
            <person name="Scheremetjew M."/>
            <person name="Finn R."/>
            <person name="Kale V."/>
            <person name="Holt S."/>
            <person name="Cochrane G."/>
            <person name="Meng A."/>
            <person name="Brown T."/>
            <person name="Cohen L."/>
        </authorList>
    </citation>
    <scope>NUCLEOTIDE SEQUENCE</scope>
    <source>
        <strain evidence="11">Pop2</strain>
    </source>
</reference>
<accession>A0A7S1VWM9</accession>
<gene>
    <name evidence="11" type="ORF">DBRI1063_LOCUS11</name>
</gene>
<dbReference type="GO" id="GO:0015179">
    <property type="term" value="F:L-amino acid transmembrane transporter activity"/>
    <property type="evidence" value="ECO:0007669"/>
    <property type="project" value="TreeGrafter"/>
</dbReference>
<dbReference type="PANTHER" id="PTHR22950:SF458">
    <property type="entry name" value="SODIUM-COUPLED NEUTRAL AMINO ACID TRANSPORTER 11-RELATED"/>
    <property type="match status" value="1"/>
</dbReference>
<proteinExistence type="inferred from homology"/>
<evidence type="ECO:0000256" key="4">
    <source>
        <dbReference type="ARBA" id="ARBA00022692"/>
    </source>
</evidence>
<dbReference type="AlphaFoldDB" id="A0A7S1VWM9"/>
<feature type="transmembrane region" description="Helical" evidence="9">
    <location>
        <begin position="142"/>
        <end position="166"/>
    </location>
</feature>
<dbReference type="EMBL" id="HBGN01000015">
    <property type="protein sequence ID" value="CAD9313605.1"/>
    <property type="molecule type" value="Transcribed_RNA"/>
</dbReference>
<keyword evidence="5" id="KW-0029">Amino-acid transport</keyword>
<keyword evidence="3" id="KW-0813">Transport</keyword>
<protein>
    <recommendedName>
        <fullName evidence="10">Amino acid transporter transmembrane domain-containing protein</fullName>
    </recommendedName>
</protein>
<evidence type="ECO:0000256" key="3">
    <source>
        <dbReference type="ARBA" id="ARBA00022448"/>
    </source>
</evidence>
<evidence type="ECO:0000256" key="9">
    <source>
        <dbReference type="SAM" id="Phobius"/>
    </source>
</evidence>
<feature type="transmembrane region" description="Helical" evidence="9">
    <location>
        <begin position="60"/>
        <end position="82"/>
    </location>
</feature>
<keyword evidence="6 9" id="KW-1133">Transmembrane helix</keyword>
<comment type="similarity">
    <text evidence="2">Belongs to the amino acid/polyamine transporter 2 family.</text>
</comment>
<sequence>MFIVAYGPMIAYLLIVKDTVPTILGVAHGSQGGIERELIMLGTSLFIMLPLAMQRDMASLSFSSLLSVTADVILVGFVAGFAPISETVSEAGGLGEVLKNEWINSTLFIGLGILSTAMACQHSAFIVSGSLENKTQRRWSRVTGLSISLAAILCAILGTCGYLGFLENTEGDVLNNFPPGTVEANGARALLAITMFFTYPMESFVARHVCVAIFHNGDLDGTDCPGEGEERGGYLCMNRRQTWTVGLYILALIPALIVDDLGPVLSITGSVGGSCIAYIAPGLVYLGVNGDDFLSKVNDWLQNYNIKKGNRASQDGGADGDVELPVAGDAAQVMSTGNELPVAGQSLQMIPAPTGSKPLWYYIGGFPIWCGIASTGQLNMRNRLSTPAPISARDSSLDSQEFDHSDSSGELPQNDVSTPSSGDFAIAIFFIIFGTVAMVAGVASNVYVRFLP</sequence>
<dbReference type="GO" id="GO:0016020">
    <property type="term" value="C:membrane"/>
    <property type="evidence" value="ECO:0007669"/>
    <property type="project" value="UniProtKB-SubCell"/>
</dbReference>
<organism evidence="11">
    <name type="scientific">Ditylum brightwellii</name>
    <dbReference type="NCBI Taxonomy" id="49249"/>
    <lineage>
        <taxon>Eukaryota</taxon>
        <taxon>Sar</taxon>
        <taxon>Stramenopiles</taxon>
        <taxon>Ochrophyta</taxon>
        <taxon>Bacillariophyta</taxon>
        <taxon>Mediophyceae</taxon>
        <taxon>Lithodesmiophycidae</taxon>
        <taxon>Lithodesmiales</taxon>
        <taxon>Lithodesmiaceae</taxon>
        <taxon>Ditylum</taxon>
    </lineage>
</organism>
<comment type="subcellular location">
    <subcellularLocation>
        <location evidence="1">Membrane</location>
        <topology evidence="1">Multi-pass membrane protein</topology>
    </subcellularLocation>
</comment>